<keyword evidence="6" id="KW-0732">Signal</keyword>
<keyword evidence="9" id="KW-0472">Membrane</keyword>
<keyword evidence="7" id="KW-0677">Repeat</keyword>
<keyword evidence="5" id="KW-0812">Transmembrane</keyword>
<protein>
    <recommendedName>
        <fullName evidence="14">Leucine-rich repeat-containing N-terminal plant-type domain-containing protein</fullName>
    </recommendedName>
</protein>
<evidence type="ECO:0000256" key="10">
    <source>
        <dbReference type="ARBA" id="ARBA00023170"/>
    </source>
</evidence>
<sequence>MGHTSFNGIIPEVYEKYEKLRGLILNGNQFQGEVPSSLFNCQSLTVLDLANNQLNGTFPHWLGDLPELQIFVLKSNKFHGPIETPSTNKIAFPGMRVLDLSHNEFEGLVPQKYLQNFNVMKNMVMNSTIPIYLDIGGKNFSVTTVVKGMENNFLLVITFLLTCSMSSVFKIKGRE</sequence>
<dbReference type="Proteomes" id="UP000235145">
    <property type="component" value="Unassembled WGS sequence"/>
</dbReference>
<dbReference type="SUPFAM" id="SSF52058">
    <property type="entry name" value="L domain-like"/>
    <property type="match status" value="1"/>
</dbReference>
<dbReference type="AlphaFoldDB" id="A0A9R1W7S5"/>
<evidence type="ECO:0000256" key="5">
    <source>
        <dbReference type="ARBA" id="ARBA00022692"/>
    </source>
</evidence>
<dbReference type="GO" id="GO:0005886">
    <property type="term" value="C:plasma membrane"/>
    <property type="evidence" value="ECO:0007669"/>
    <property type="project" value="UniProtKB-SubCell"/>
</dbReference>
<dbReference type="PANTHER" id="PTHR27004:SF439">
    <property type="entry name" value="LEUCINE-RICH REPEAT-CONTAINING N-TERMINAL PLANT-TYPE DOMAIN-CONTAINING PROTEIN"/>
    <property type="match status" value="1"/>
</dbReference>
<evidence type="ECO:0000313" key="12">
    <source>
        <dbReference type="EMBL" id="KAJ0221557.1"/>
    </source>
</evidence>
<evidence type="ECO:0000256" key="11">
    <source>
        <dbReference type="ARBA" id="ARBA00023180"/>
    </source>
</evidence>
<reference evidence="12 13" key="1">
    <citation type="journal article" date="2017" name="Nat. Commun.">
        <title>Genome assembly with in vitro proximity ligation data and whole-genome triplication in lettuce.</title>
        <authorList>
            <person name="Reyes-Chin-Wo S."/>
            <person name="Wang Z."/>
            <person name="Yang X."/>
            <person name="Kozik A."/>
            <person name="Arikit S."/>
            <person name="Song C."/>
            <person name="Xia L."/>
            <person name="Froenicke L."/>
            <person name="Lavelle D.O."/>
            <person name="Truco M.J."/>
            <person name="Xia R."/>
            <person name="Zhu S."/>
            <person name="Xu C."/>
            <person name="Xu H."/>
            <person name="Xu X."/>
            <person name="Cox K."/>
            <person name="Korf I."/>
            <person name="Meyers B.C."/>
            <person name="Michelmore R.W."/>
        </authorList>
    </citation>
    <scope>NUCLEOTIDE SEQUENCE [LARGE SCALE GENOMIC DNA]</scope>
    <source>
        <strain evidence="13">cv. Salinas</strain>
        <tissue evidence="12">Seedlings</tissue>
    </source>
</reference>
<evidence type="ECO:0000256" key="6">
    <source>
        <dbReference type="ARBA" id="ARBA00022729"/>
    </source>
</evidence>
<evidence type="ECO:0000256" key="7">
    <source>
        <dbReference type="ARBA" id="ARBA00022737"/>
    </source>
</evidence>
<accession>A0A9R1W7S5</accession>
<name>A0A9R1W7S5_LACSA</name>
<dbReference type="EMBL" id="NBSK02000002">
    <property type="protein sequence ID" value="KAJ0221557.1"/>
    <property type="molecule type" value="Genomic_DNA"/>
</dbReference>
<keyword evidence="10" id="KW-0675">Receptor</keyword>
<dbReference type="Pfam" id="PF13855">
    <property type="entry name" value="LRR_8"/>
    <property type="match status" value="1"/>
</dbReference>
<dbReference type="Pfam" id="PF00560">
    <property type="entry name" value="LRR_1"/>
    <property type="match status" value="1"/>
</dbReference>
<keyword evidence="4" id="KW-0433">Leucine-rich repeat</keyword>
<evidence type="ECO:0000256" key="4">
    <source>
        <dbReference type="ARBA" id="ARBA00022614"/>
    </source>
</evidence>
<comment type="subcellular location">
    <subcellularLocation>
        <location evidence="1">Cell membrane</location>
        <topology evidence="1">Single-pass type I membrane protein</topology>
    </subcellularLocation>
</comment>
<dbReference type="FunFam" id="3.80.10.10:FF:000041">
    <property type="entry name" value="LRR receptor-like serine/threonine-protein kinase ERECTA"/>
    <property type="match status" value="1"/>
</dbReference>
<keyword evidence="3" id="KW-1003">Cell membrane</keyword>
<dbReference type="PANTHER" id="PTHR27004">
    <property type="entry name" value="RECEPTOR-LIKE PROTEIN 12 ISOFORM X1"/>
    <property type="match status" value="1"/>
</dbReference>
<gene>
    <name evidence="12" type="ORF">LSAT_V11C200095800</name>
</gene>
<dbReference type="PRINTS" id="PR00019">
    <property type="entry name" value="LEURICHRPT"/>
</dbReference>
<organism evidence="12 13">
    <name type="scientific">Lactuca sativa</name>
    <name type="common">Garden lettuce</name>
    <dbReference type="NCBI Taxonomy" id="4236"/>
    <lineage>
        <taxon>Eukaryota</taxon>
        <taxon>Viridiplantae</taxon>
        <taxon>Streptophyta</taxon>
        <taxon>Embryophyta</taxon>
        <taxon>Tracheophyta</taxon>
        <taxon>Spermatophyta</taxon>
        <taxon>Magnoliopsida</taxon>
        <taxon>eudicotyledons</taxon>
        <taxon>Gunneridae</taxon>
        <taxon>Pentapetalae</taxon>
        <taxon>asterids</taxon>
        <taxon>campanulids</taxon>
        <taxon>Asterales</taxon>
        <taxon>Asteraceae</taxon>
        <taxon>Cichorioideae</taxon>
        <taxon>Cichorieae</taxon>
        <taxon>Lactucinae</taxon>
        <taxon>Lactuca</taxon>
    </lineage>
</organism>
<evidence type="ECO:0000256" key="9">
    <source>
        <dbReference type="ARBA" id="ARBA00023136"/>
    </source>
</evidence>
<dbReference type="InterPro" id="IPR001611">
    <property type="entry name" value="Leu-rich_rpt"/>
</dbReference>
<proteinExistence type="inferred from homology"/>
<evidence type="ECO:0000256" key="2">
    <source>
        <dbReference type="ARBA" id="ARBA00009592"/>
    </source>
</evidence>
<comment type="similarity">
    <text evidence="2">Belongs to the RLP family.</text>
</comment>
<keyword evidence="11" id="KW-0325">Glycoprotein</keyword>
<evidence type="ECO:0008006" key="14">
    <source>
        <dbReference type="Google" id="ProtNLM"/>
    </source>
</evidence>
<evidence type="ECO:0000256" key="3">
    <source>
        <dbReference type="ARBA" id="ARBA00022475"/>
    </source>
</evidence>
<evidence type="ECO:0000313" key="13">
    <source>
        <dbReference type="Proteomes" id="UP000235145"/>
    </source>
</evidence>
<dbReference type="Gene3D" id="3.80.10.10">
    <property type="entry name" value="Ribonuclease Inhibitor"/>
    <property type="match status" value="1"/>
</dbReference>
<dbReference type="InterPro" id="IPR032675">
    <property type="entry name" value="LRR_dom_sf"/>
</dbReference>
<keyword evidence="13" id="KW-1185">Reference proteome</keyword>
<evidence type="ECO:0000256" key="8">
    <source>
        <dbReference type="ARBA" id="ARBA00022989"/>
    </source>
</evidence>
<comment type="caution">
    <text evidence="12">The sequence shown here is derived from an EMBL/GenBank/DDBJ whole genome shotgun (WGS) entry which is preliminary data.</text>
</comment>
<keyword evidence="8" id="KW-1133">Transmembrane helix</keyword>
<evidence type="ECO:0000256" key="1">
    <source>
        <dbReference type="ARBA" id="ARBA00004251"/>
    </source>
</evidence>